<dbReference type="InterPro" id="IPR008984">
    <property type="entry name" value="SMAD_FHA_dom_sf"/>
</dbReference>
<organism evidence="3 4">
    <name type="scientific">Dryococelus australis</name>
    <dbReference type="NCBI Taxonomy" id="614101"/>
    <lineage>
        <taxon>Eukaryota</taxon>
        <taxon>Metazoa</taxon>
        <taxon>Ecdysozoa</taxon>
        <taxon>Arthropoda</taxon>
        <taxon>Hexapoda</taxon>
        <taxon>Insecta</taxon>
        <taxon>Pterygota</taxon>
        <taxon>Neoptera</taxon>
        <taxon>Polyneoptera</taxon>
        <taxon>Phasmatodea</taxon>
        <taxon>Verophasmatodea</taxon>
        <taxon>Anareolatae</taxon>
        <taxon>Phasmatidae</taxon>
        <taxon>Eurycanthinae</taxon>
        <taxon>Dryococelus</taxon>
    </lineage>
</organism>
<feature type="region of interest" description="Disordered" evidence="1">
    <location>
        <begin position="95"/>
        <end position="137"/>
    </location>
</feature>
<keyword evidence="4" id="KW-1185">Reference proteome</keyword>
<feature type="domain" description="FHA" evidence="2">
    <location>
        <begin position="377"/>
        <end position="433"/>
    </location>
</feature>
<dbReference type="PROSITE" id="PS50006">
    <property type="entry name" value="FHA_DOMAIN"/>
    <property type="match status" value="1"/>
</dbReference>
<dbReference type="SUPFAM" id="SSF49879">
    <property type="entry name" value="SMAD/FHA domain"/>
    <property type="match status" value="1"/>
</dbReference>
<accession>A0ABQ9H6I8</accession>
<dbReference type="SMART" id="SM00240">
    <property type="entry name" value="FHA"/>
    <property type="match status" value="1"/>
</dbReference>
<comment type="caution">
    <text evidence="3">The sequence shown here is derived from an EMBL/GenBank/DDBJ whole genome shotgun (WGS) entry which is preliminary data.</text>
</comment>
<evidence type="ECO:0000259" key="2">
    <source>
        <dbReference type="PROSITE" id="PS50006"/>
    </source>
</evidence>
<dbReference type="InterPro" id="IPR025999">
    <property type="entry name" value="MCRS_N"/>
</dbReference>
<sequence>MELSDSSLVSMNLGDSDGFGSLLGLNLDRTHALEALGTKRRSSSRSIKRRRFDDELVESSLGTPTGFGNKLGRARTQSVSSPALASEIILPTSSSAMPSMMLPSTMPENRQRRSSSKPSGGRRSRRPRHPHSIATKDLGRWKPTDDLALIIGVQQTNDLRMVHRGVKFSCRFTLQELQQRWYTLLYDPAVSRVAVAAMRNLHPEHIAAIQSRALFSKSEEVLIGTIKSVSIPVADVHALPSPAVFQEIVHQNPQVLYPGRTSKAVSNHWQLMKQYHLLPDQSVSSLPRGEHVLNFSDAEELINDAELVDPPEEKLELELAISDRQAKNEIRHMENELGRWQVLVDTVTGISPPDFDNQTLAVLRGRLVRYLMRSREITLGRATRDQNVDVDLSLEGPAWKISRRQGTIRLRNNGDFFLSSEGKRPIYIDGRPILSGNKYRLNNNSVVEIAGLRFIFLVNQDLINVIRHEAAKLNLQPSLVAIHIYKKICDGI</sequence>
<dbReference type="Proteomes" id="UP001159363">
    <property type="component" value="Chromosome 6"/>
</dbReference>
<proteinExistence type="predicted"/>
<dbReference type="Gene3D" id="2.60.200.20">
    <property type="match status" value="1"/>
</dbReference>
<dbReference type="CDD" id="cd22687">
    <property type="entry name" value="FHA_MCRS1"/>
    <property type="match status" value="1"/>
</dbReference>
<evidence type="ECO:0000313" key="3">
    <source>
        <dbReference type="EMBL" id="KAJ8879899.1"/>
    </source>
</evidence>
<evidence type="ECO:0000313" key="4">
    <source>
        <dbReference type="Proteomes" id="UP001159363"/>
    </source>
</evidence>
<gene>
    <name evidence="3" type="ORF">PR048_020519</name>
</gene>
<reference evidence="3 4" key="1">
    <citation type="submission" date="2023-02" db="EMBL/GenBank/DDBJ databases">
        <title>LHISI_Scaffold_Assembly.</title>
        <authorList>
            <person name="Stuart O.P."/>
            <person name="Cleave R."/>
            <person name="Magrath M.J.L."/>
            <person name="Mikheyev A.S."/>
        </authorList>
    </citation>
    <scope>NUCLEOTIDE SEQUENCE [LARGE SCALE GENOMIC DNA]</scope>
    <source>
        <strain evidence="3">Daus_M_001</strain>
        <tissue evidence="3">Leg muscle</tissue>
    </source>
</reference>
<evidence type="ECO:0000256" key="1">
    <source>
        <dbReference type="SAM" id="MobiDB-lite"/>
    </source>
</evidence>
<name>A0ABQ9H6I8_9NEOP</name>
<dbReference type="PANTHER" id="PTHR13233:SF0">
    <property type="entry name" value="MICROSPHERULE PROTEIN 1"/>
    <property type="match status" value="1"/>
</dbReference>
<feature type="compositionally biased region" description="Basic residues" evidence="1">
    <location>
        <begin position="112"/>
        <end position="131"/>
    </location>
</feature>
<dbReference type="InterPro" id="IPR000253">
    <property type="entry name" value="FHA_dom"/>
</dbReference>
<dbReference type="Pfam" id="PF13325">
    <property type="entry name" value="MCRS_N"/>
    <property type="match status" value="1"/>
</dbReference>
<dbReference type="EMBL" id="JARBHB010000007">
    <property type="protein sequence ID" value="KAJ8879899.1"/>
    <property type="molecule type" value="Genomic_DNA"/>
</dbReference>
<feature type="region of interest" description="Disordered" evidence="1">
    <location>
        <begin position="59"/>
        <end position="78"/>
    </location>
</feature>
<feature type="compositionally biased region" description="Low complexity" evidence="1">
    <location>
        <begin position="95"/>
        <end position="107"/>
    </location>
</feature>
<dbReference type="Pfam" id="PF00498">
    <property type="entry name" value="FHA"/>
    <property type="match status" value="1"/>
</dbReference>
<dbReference type="InterPro" id="IPR037912">
    <property type="entry name" value="MCRS1"/>
</dbReference>
<dbReference type="PANTHER" id="PTHR13233">
    <property type="entry name" value="MICROSPHERULE PROTEIN 1"/>
    <property type="match status" value="1"/>
</dbReference>
<protein>
    <recommendedName>
        <fullName evidence="2">FHA domain-containing protein</fullName>
    </recommendedName>
</protein>